<feature type="compositionally biased region" description="Basic and acidic residues" evidence="2">
    <location>
        <begin position="487"/>
        <end position="499"/>
    </location>
</feature>
<dbReference type="PANTHER" id="PTHR35164">
    <property type="entry name" value="EXPRESSED PROTEIN"/>
    <property type="match status" value="1"/>
</dbReference>
<evidence type="ECO:0000256" key="2">
    <source>
        <dbReference type="SAM" id="MobiDB-lite"/>
    </source>
</evidence>
<organism evidence="3 4">
    <name type="scientific">Erythroxylum novogranatense</name>
    <dbReference type="NCBI Taxonomy" id="1862640"/>
    <lineage>
        <taxon>Eukaryota</taxon>
        <taxon>Viridiplantae</taxon>
        <taxon>Streptophyta</taxon>
        <taxon>Embryophyta</taxon>
        <taxon>Tracheophyta</taxon>
        <taxon>Spermatophyta</taxon>
        <taxon>Magnoliopsida</taxon>
        <taxon>eudicotyledons</taxon>
        <taxon>Gunneridae</taxon>
        <taxon>Pentapetalae</taxon>
        <taxon>rosids</taxon>
        <taxon>fabids</taxon>
        <taxon>Malpighiales</taxon>
        <taxon>Erythroxylaceae</taxon>
        <taxon>Erythroxylum</taxon>
    </lineage>
</organism>
<feature type="coiled-coil region" evidence="1">
    <location>
        <begin position="13"/>
        <end position="54"/>
    </location>
</feature>
<feature type="region of interest" description="Disordered" evidence="2">
    <location>
        <begin position="188"/>
        <end position="223"/>
    </location>
</feature>
<proteinExistence type="predicted"/>
<dbReference type="AlphaFoldDB" id="A0AAV8TUF4"/>
<evidence type="ECO:0000313" key="4">
    <source>
        <dbReference type="Proteomes" id="UP001159364"/>
    </source>
</evidence>
<keyword evidence="4" id="KW-1185">Reference proteome</keyword>
<reference evidence="3 4" key="1">
    <citation type="submission" date="2021-09" db="EMBL/GenBank/DDBJ databases">
        <title>Genomic insights and catalytic innovation underlie evolution of tropane alkaloids biosynthesis.</title>
        <authorList>
            <person name="Wang Y.-J."/>
            <person name="Tian T."/>
            <person name="Huang J.-P."/>
            <person name="Huang S.-X."/>
        </authorList>
    </citation>
    <scope>NUCLEOTIDE SEQUENCE [LARGE SCALE GENOMIC DNA]</scope>
    <source>
        <strain evidence="3">KIB-2018</strain>
        <tissue evidence="3">Leaf</tissue>
    </source>
</reference>
<feature type="compositionally biased region" description="Basic and acidic residues" evidence="2">
    <location>
        <begin position="595"/>
        <end position="607"/>
    </location>
</feature>
<feature type="compositionally biased region" description="Basic and acidic residues" evidence="2">
    <location>
        <begin position="615"/>
        <end position="636"/>
    </location>
</feature>
<gene>
    <name evidence="3" type="ORF">K2173_005147</name>
</gene>
<dbReference type="PANTHER" id="PTHR35164:SF9">
    <property type="entry name" value="EXPRESSED PROTEIN"/>
    <property type="match status" value="1"/>
</dbReference>
<evidence type="ECO:0000256" key="1">
    <source>
        <dbReference type="SAM" id="Coils"/>
    </source>
</evidence>
<comment type="caution">
    <text evidence="3">The sequence shown here is derived from an EMBL/GenBank/DDBJ whole genome shotgun (WGS) entry which is preliminary data.</text>
</comment>
<feature type="region of interest" description="Disordered" evidence="2">
    <location>
        <begin position="487"/>
        <end position="544"/>
    </location>
</feature>
<keyword evidence="1" id="KW-0175">Coiled coil</keyword>
<sequence>MQQQATGKPEEELMDAMERLKTAERERDRARDELKEMKEIANEANARLTEAMNGGKVADVFTELNSVMESLSKSQEELRIKDSIMASLKVELSKAKELQSKLVQSNDSLLTLNEELSKVRSSEAKMMELLSESQRRLQELEMEIATKKEIETKMLDSFASQTHQLEEAKIFLEESKMQISSLQEKINKLEGSSPGTGEEHQVSLKEESERVKSELDKAGQSELKFKSLHEEVESLRNEANQATKAEENSKKAMDDLAIALKEVATELTQKKEKLMVTEKEVERYRKEEEELKEKIKEMEDKHDSLLSEARKEADIYRNTAERLRIEAEESLLAWNAKETGFVDCIKSAEDEKVAALEENRKLLNSLTEAENLNKTAKQENNKLRDILKQALNEASVAKEAAGIARAENSQLKDILAEKDDALIFITRENENLRINEANALETIKDLNRMLGEVTGKEFKSEEAKDQKDGKKLSNTCNLHLKELIIPKHEDHKLHDKHEDSEEDDDSANSNPLKGSILDQVESPVPASHHRRRSSSTFLEDVEVVNPEDDDHIHMDDLEGERNSRKKKALLRRFGDIIIRRRSTHTHKKEPSVGGESHKRETPKEATKETSAGGEGHNKKDPSHSGELHKKEQAAVE</sequence>
<name>A0AAV8TUF4_9ROSI</name>
<dbReference type="Proteomes" id="UP001159364">
    <property type="component" value="Linkage Group LG03"/>
</dbReference>
<accession>A0AAV8TUF4</accession>
<protein>
    <submittedName>
        <fullName evidence="3">Uncharacterized protein</fullName>
    </submittedName>
</protein>
<dbReference type="EMBL" id="JAIWQS010000003">
    <property type="protein sequence ID" value="KAJ8769544.1"/>
    <property type="molecule type" value="Genomic_DNA"/>
</dbReference>
<evidence type="ECO:0000313" key="3">
    <source>
        <dbReference type="EMBL" id="KAJ8769544.1"/>
    </source>
</evidence>
<feature type="compositionally biased region" description="Basic and acidic residues" evidence="2">
    <location>
        <begin position="197"/>
        <end position="223"/>
    </location>
</feature>
<feature type="region of interest" description="Disordered" evidence="2">
    <location>
        <begin position="580"/>
        <end position="636"/>
    </location>
</feature>